<evidence type="ECO:0000259" key="3">
    <source>
        <dbReference type="Pfam" id="PF11847"/>
    </source>
</evidence>
<sequence>MTSSATSGASAITWRFRLTACCLVLVALAFSQRPGRIVSDTKFDLVADPGAMLGRALHMWDPSGGFGQIQNQAYGYLFPMGPFFWLGDLLTVPEWVVQRMWWSLLLVVAFLGVVKLCSALGLGSPTSRIVAGFAYALSPRILTTIGPISIEAWPMALAPWVLVPLVLGCRTGSPRRAAALSALAVAAVGGVNAAATFAVLPLGAVWLLTRSPGPRRRALMTWWPILVVAGTAWWLVPLLLLGTYSPPFLDFIETASITTFPTTPFDVLRGTSHWVPYVDSTWRAGNDLISTGYVALNGAVLVVLGLVGIALRGNPHRQFLALGMLLGLALVSMGHSGAVSGWFADSERSALDGVLAPLRNVHKFEPLVRLPLVLGLAHLLCAAEARVQQRSTGRSVRERLEDGDRVAYVGVLVLSVVAVAGVASPALAGRLAPTDDFESVPDYWQEATSWLGTTAEGDPDGTTALLVPGSSFATYLWGTPEDEPVQSYGVAGWAVRNAVPLAPPGNIRMLDAVEARLASGEPSPGLAAYLARAGVRHLVVRNDLRPSGDVPLPVLVHQAIEGSPGLTKVAEFGPEVGGPVRLDEEDQDDEDEAEGEGEEEPRRVVVDGGWHAAYPAIEVFEVKGTRAAVGSTAPPVVVGGPEDVLKLLDAELLGDEPTVLARDTTQGPDGGGLLLTDGLRRSEATFARVHDGRSATLAASDDGRRGAPAREYVLGDQARWETTSRIEGARSVDASGSRAFADTVGPVLPESLPYAAFDGRTETAWESGLPRRDEDPWVRVVLEEPREVGAVTVVAGESQDDDGTSVVVETAAGSSRAGTLLPGGSVTLVPPQGETPWIRVGAAPRAGAAEALSVAEVRVEGLDLDRTLLLPEVPAQWGAPDHVLLSAPASQGGCVEVGSDVRCATGRQRADEDGGVIDRTVRLGTGADYALAAEVRPIAGDALEGLLQRNQLVTIEASSRAIADARASAVAAIDGTPGTTWVADVDDPTPTLTLNWIGDRAVRAVRLGLDPQAAAAAATRVELVHDGGRQTVRLDADGYARVRPFRTTRLEVRVVEAADAGSRSVLGGIDPVGVGVSELRVSGVGVLPIELSETPVDIGCGFGPVLRVGDLIYATSVTASARQLFDGEEVPARACGPTTVELSVPSTRVVITPAPAFRPVRVVLSRPGAAALGTSPTAATLRPGTAVSAELTVADPGSTSVVAMRQNVNAGWQARMPDGELATPVTLDGWQQGWRVPGGVESLDVRYAPDRTYRAALLMGALLLLGLLLSTAVPRRRASAPPPLSTAVAGWVVPVTGLLALGLMAGWPGVGWGVLGAAVAFLARTRFPASVVALAAGFPLLAAAGVYWWRPLGSVDGWAGALVAPQLLVAASLGAWVVAGAAHGARRLRHRRDGRSTAR</sequence>
<dbReference type="Pfam" id="PF24607">
    <property type="entry name" value="CBM_AftD"/>
    <property type="match status" value="1"/>
</dbReference>
<feature type="transmembrane region" description="Helical" evidence="2">
    <location>
        <begin position="220"/>
        <end position="241"/>
    </location>
</feature>
<dbReference type="SUPFAM" id="SSF49785">
    <property type="entry name" value="Galactose-binding domain-like"/>
    <property type="match status" value="1"/>
</dbReference>
<feature type="transmembrane region" description="Helical" evidence="2">
    <location>
        <begin position="141"/>
        <end position="162"/>
    </location>
</feature>
<keyword evidence="2" id="KW-0472">Membrane</keyword>
<feature type="transmembrane region" description="Helical" evidence="2">
    <location>
        <begin position="1361"/>
        <end position="1382"/>
    </location>
</feature>
<reference evidence="5" key="1">
    <citation type="submission" date="2020-05" db="EMBL/GenBank/DDBJ databases">
        <authorList>
            <person name="Chiriac C."/>
            <person name="Salcher M."/>
            <person name="Ghai R."/>
            <person name="Kavagutti S V."/>
        </authorList>
    </citation>
    <scope>NUCLEOTIDE SEQUENCE</scope>
</reference>
<feature type="transmembrane region" description="Helical" evidence="2">
    <location>
        <begin position="319"/>
        <end position="344"/>
    </location>
</feature>
<protein>
    <submittedName>
        <fullName evidence="5">Unannotated protein</fullName>
    </submittedName>
</protein>
<dbReference type="InterPro" id="IPR008979">
    <property type="entry name" value="Galactose-bd-like_sf"/>
</dbReference>
<dbReference type="GO" id="GO:0016740">
    <property type="term" value="F:transferase activity"/>
    <property type="evidence" value="ECO:0007669"/>
    <property type="project" value="InterPro"/>
</dbReference>
<feature type="domain" description="Alpha-(1-&gt;3)-arabinofuranosyltransferase N-terminal GT-C" evidence="3">
    <location>
        <begin position="24"/>
        <end position="708"/>
    </location>
</feature>
<evidence type="ECO:0000313" key="5">
    <source>
        <dbReference type="EMBL" id="CAB4963212.1"/>
    </source>
</evidence>
<evidence type="ECO:0000256" key="1">
    <source>
        <dbReference type="SAM" id="MobiDB-lite"/>
    </source>
</evidence>
<evidence type="ECO:0000259" key="4">
    <source>
        <dbReference type="Pfam" id="PF24607"/>
    </source>
</evidence>
<name>A0A6J7L8H8_9ZZZZ</name>
<dbReference type="Pfam" id="PF11847">
    <property type="entry name" value="GT-C_AftD"/>
    <property type="match status" value="1"/>
</dbReference>
<feature type="region of interest" description="Disordered" evidence="1">
    <location>
        <begin position="568"/>
        <end position="603"/>
    </location>
</feature>
<dbReference type="EMBL" id="CAFBMW010000041">
    <property type="protein sequence ID" value="CAB4963212.1"/>
    <property type="molecule type" value="Genomic_DNA"/>
</dbReference>
<gene>
    <name evidence="5" type="ORF">UFOPK3662_03412</name>
</gene>
<feature type="transmembrane region" description="Helical" evidence="2">
    <location>
        <begin position="288"/>
        <end position="307"/>
    </location>
</feature>
<dbReference type="InterPro" id="IPR056997">
    <property type="entry name" value="CBM_AftD"/>
</dbReference>
<proteinExistence type="predicted"/>
<feature type="domain" description="Arabinofuranosyltransferase D third carbohydrate binding module" evidence="4">
    <location>
        <begin position="959"/>
        <end position="1089"/>
    </location>
</feature>
<feature type="compositionally biased region" description="Acidic residues" evidence="1">
    <location>
        <begin position="583"/>
        <end position="599"/>
    </location>
</feature>
<accession>A0A6J7L8H8</accession>
<feature type="transmembrane region" description="Helical" evidence="2">
    <location>
        <begin position="1330"/>
        <end position="1349"/>
    </location>
</feature>
<keyword evidence="2" id="KW-1133">Transmembrane helix</keyword>
<evidence type="ECO:0000256" key="2">
    <source>
        <dbReference type="SAM" id="Phobius"/>
    </source>
</evidence>
<organism evidence="5">
    <name type="scientific">freshwater metagenome</name>
    <dbReference type="NCBI Taxonomy" id="449393"/>
    <lineage>
        <taxon>unclassified sequences</taxon>
        <taxon>metagenomes</taxon>
        <taxon>ecological metagenomes</taxon>
    </lineage>
</organism>
<feature type="transmembrane region" description="Helical" evidence="2">
    <location>
        <begin position="406"/>
        <end position="428"/>
    </location>
</feature>
<dbReference type="InterPro" id="IPR021798">
    <property type="entry name" value="AftD_N"/>
</dbReference>
<keyword evidence="2" id="KW-0812">Transmembrane</keyword>
<feature type="transmembrane region" description="Helical" evidence="2">
    <location>
        <begin position="182"/>
        <end position="208"/>
    </location>
</feature>
<feature type="transmembrane region" description="Helical" evidence="2">
    <location>
        <begin position="100"/>
        <end position="120"/>
    </location>
</feature>
<feature type="transmembrane region" description="Helical" evidence="2">
    <location>
        <begin position="1307"/>
        <end position="1323"/>
    </location>
</feature>